<dbReference type="SUPFAM" id="SSF52540">
    <property type="entry name" value="P-loop containing nucleoside triphosphate hydrolases"/>
    <property type="match status" value="1"/>
</dbReference>
<dbReference type="InterPro" id="IPR027417">
    <property type="entry name" value="P-loop_NTPase"/>
</dbReference>
<gene>
    <name evidence="3" type="primary">LOC110973866</name>
</gene>
<feature type="domain" description="NACHT" evidence="1">
    <location>
        <begin position="51"/>
        <end position="206"/>
    </location>
</feature>
<dbReference type="Pfam" id="PF05729">
    <property type="entry name" value="NACHT"/>
    <property type="match status" value="1"/>
</dbReference>
<dbReference type="PANTHER" id="PTHR46312:SF2">
    <property type="entry name" value="NUCLEOTIDE-BINDING OLIGOMERIZATION DOMAIN-CONTAINING PROTEIN 2-LIKE"/>
    <property type="match status" value="1"/>
</dbReference>
<proteinExistence type="predicted"/>
<sequence length="429" mass="48470">MKTTPIHTTEFSKTRATEDIFVFPDICHTDETKTKLNSLDDLMKLLHGNHHVAVVGSAGCGKTTLIGKIGYDWANHGRSSFKYVVILRMKEICGTSGFLEAVHTRLLPTKSEIPKWQLKHHLEKHEKELLIIVDGSCLSSKEFRSSTPHDDWSLKNLLSFKALSKCSLLVTISGHQLEQLQRYSSKYTVVKTDGFSSENIAEYIGKSLGPGQEAQKLTETVRASEIISSLAKSPIMLQVLCRIWKDNKTLPQQIAALFDKAVDVLVQHISCEDGSAWQDFDRLRSSIGEVALTDLLEDQRKRSEFFRDEFPDGRALKFGLEIGVLLEESYSTGENQKSIVKFSRVYYQEYLVACYLVHGSGGETCVREKFLPKVTLETVQKNERLIRFCCGKSGNARSVIIDHLKGLRDSCDQPTQKQWLSNFIKDLCE</sequence>
<dbReference type="InterPro" id="IPR007111">
    <property type="entry name" value="NACHT_NTPase"/>
</dbReference>
<dbReference type="GeneID" id="110973866"/>
<dbReference type="KEGG" id="aplc:110973866"/>
<dbReference type="PANTHER" id="PTHR46312">
    <property type="entry name" value="NACHT DOMAIN-CONTAINING PROTEIN"/>
    <property type="match status" value="1"/>
</dbReference>
<organism evidence="2 3">
    <name type="scientific">Acanthaster planci</name>
    <name type="common">Crown-of-thorns starfish</name>
    <dbReference type="NCBI Taxonomy" id="133434"/>
    <lineage>
        <taxon>Eukaryota</taxon>
        <taxon>Metazoa</taxon>
        <taxon>Echinodermata</taxon>
        <taxon>Eleutherozoa</taxon>
        <taxon>Asterozoa</taxon>
        <taxon>Asteroidea</taxon>
        <taxon>Valvatacea</taxon>
        <taxon>Valvatida</taxon>
        <taxon>Acanthasteridae</taxon>
        <taxon>Acanthaster</taxon>
    </lineage>
</organism>
<reference evidence="3" key="1">
    <citation type="submission" date="2025-08" db="UniProtKB">
        <authorList>
            <consortium name="RefSeq"/>
        </authorList>
    </citation>
    <scope>IDENTIFICATION</scope>
</reference>
<dbReference type="Gene3D" id="3.40.50.300">
    <property type="entry name" value="P-loop containing nucleotide triphosphate hydrolases"/>
    <property type="match status" value="1"/>
</dbReference>
<name>A0A8B7XIW4_ACAPL</name>
<protein>
    <submittedName>
        <fullName evidence="3">Uncharacterized protein LOC110973866</fullName>
    </submittedName>
</protein>
<dbReference type="AlphaFoldDB" id="A0A8B7XIW4"/>
<accession>A0A8B7XIW4</accession>
<dbReference type="RefSeq" id="XP_022080739.1">
    <property type="nucleotide sequence ID" value="XM_022225047.1"/>
</dbReference>
<evidence type="ECO:0000259" key="1">
    <source>
        <dbReference type="Pfam" id="PF05729"/>
    </source>
</evidence>
<evidence type="ECO:0000313" key="3">
    <source>
        <dbReference type="RefSeq" id="XP_022080739.1"/>
    </source>
</evidence>
<dbReference type="OrthoDB" id="120976at2759"/>
<dbReference type="OMA" id="QHISCED"/>
<keyword evidence="2" id="KW-1185">Reference proteome</keyword>
<evidence type="ECO:0000313" key="2">
    <source>
        <dbReference type="Proteomes" id="UP000694845"/>
    </source>
</evidence>
<dbReference type="Proteomes" id="UP000694845">
    <property type="component" value="Unplaced"/>
</dbReference>